<dbReference type="EMBL" id="JAZHXI010000002">
    <property type="protein sequence ID" value="KAL2074453.1"/>
    <property type="molecule type" value="Genomic_DNA"/>
</dbReference>
<evidence type="ECO:0000313" key="2">
    <source>
        <dbReference type="EMBL" id="KAL2074453.1"/>
    </source>
</evidence>
<keyword evidence="3" id="KW-1185">Reference proteome</keyword>
<dbReference type="Proteomes" id="UP001595075">
    <property type="component" value="Unassembled WGS sequence"/>
</dbReference>
<feature type="region of interest" description="Disordered" evidence="1">
    <location>
        <begin position="34"/>
        <end position="59"/>
    </location>
</feature>
<evidence type="ECO:0000313" key="3">
    <source>
        <dbReference type="Proteomes" id="UP001595075"/>
    </source>
</evidence>
<organism evidence="2 3">
    <name type="scientific">Oculimacula yallundae</name>
    <dbReference type="NCBI Taxonomy" id="86028"/>
    <lineage>
        <taxon>Eukaryota</taxon>
        <taxon>Fungi</taxon>
        <taxon>Dikarya</taxon>
        <taxon>Ascomycota</taxon>
        <taxon>Pezizomycotina</taxon>
        <taxon>Leotiomycetes</taxon>
        <taxon>Helotiales</taxon>
        <taxon>Ploettnerulaceae</taxon>
        <taxon>Oculimacula</taxon>
    </lineage>
</organism>
<evidence type="ECO:0000256" key="1">
    <source>
        <dbReference type="SAM" id="MobiDB-lite"/>
    </source>
</evidence>
<proteinExistence type="predicted"/>
<sequence>MRQMEISASEDLGLIARLGCSHLEQHENLEWGRNKRHPHCGIESTGREPTTEGPLERGAKWGSIGATVDEVWAVRDVVMRICDNAGMRKLEDTDVTGWGWREDVATPRCYCKNALASWPTTPCSETLLALWSIRTSARSDERGKQIKVP</sequence>
<comment type="caution">
    <text evidence="2">The sequence shown here is derived from an EMBL/GenBank/DDBJ whole genome shotgun (WGS) entry which is preliminary data.</text>
</comment>
<protein>
    <submittedName>
        <fullName evidence="2">Uncharacterized protein</fullName>
    </submittedName>
</protein>
<reference evidence="2 3" key="1">
    <citation type="journal article" date="2024" name="Commun. Biol.">
        <title>Comparative genomic analysis of thermophilic fungi reveals convergent evolutionary adaptations and gene losses.</title>
        <authorList>
            <person name="Steindorff A.S."/>
            <person name="Aguilar-Pontes M.V."/>
            <person name="Robinson A.J."/>
            <person name="Andreopoulos B."/>
            <person name="LaButti K."/>
            <person name="Kuo A."/>
            <person name="Mondo S."/>
            <person name="Riley R."/>
            <person name="Otillar R."/>
            <person name="Haridas S."/>
            <person name="Lipzen A."/>
            <person name="Grimwood J."/>
            <person name="Schmutz J."/>
            <person name="Clum A."/>
            <person name="Reid I.D."/>
            <person name="Moisan M.C."/>
            <person name="Butler G."/>
            <person name="Nguyen T.T.M."/>
            <person name="Dewar K."/>
            <person name="Conant G."/>
            <person name="Drula E."/>
            <person name="Henrissat B."/>
            <person name="Hansel C."/>
            <person name="Singer S."/>
            <person name="Hutchinson M.I."/>
            <person name="de Vries R.P."/>
            <person name="Natvig D.O."/>
            <person name="Powell A.J."/>
            <person name="Tsang A."/>
            <person name="Grigoriev I.V."/>
        </authorList>
    </citation>
    <scope>NUCLEOTIDE SEQUENCE [LARGE SCALE GENOMIC DNA]</scope>
    <source>
        <strain evidence="2 3">CBS 494.80</strain>
    </source>
</reference>
<name>A0ABR4CYJ1_9HELO</name>
<accession>A0ABR4CYJ1</accession>
<gene>
    <name evidence="2" type="ORF">VTL71DRAFT_8231</name>
</gene>
<feature type="compositionally biased region" description="Basic and acidic residues" evidence="1">
    <location>
        <begin position="45"/>
        <end position="59"/>
    </location>
</feature>